<dbReference type="HOGENOM" id="CLU_3394460_0_0_2"/>
<keyword evidence="2" id="KW-1185">Reference proteome</keyword>
<accession>V5TSB0</accession>
<protein>
    <submittedName>
        <fullName evidence="1">Uncharacterized protein</fullName>
    </submittedName>
</protein>
<reference evidence="1 2" key="1">
    <citation type="journal article" date="2014" name="Genome Announc.">
        <title>Complete Genome Sequence of the Extremely Halophilic Archaeon Haloarcula hispanica Strain N601.</title>
        <authorList>
            <person name="Ding J.Y."/>
            <person name="Chiang P.W."/>
            <person name="Hong M.J."/>
            <person name="Dyall-Smith M."/>
            <person name="Tang S.L."/>
        </authorList>
    </citation>
    <scope>NUCLEOTIDE SEQUENCE [LARGE SCALE GENOMIC DNA]</scope>
    <source>
        <strain evidence="1 2">N601</strain>
    </source>
</reference>
<evidence type="ECO:0000313" key="1">
    <source>
        <dbReference type="EMBL" id="AHB67479.1"/>
    </source>
</evidence>
<proteinExistence type="predicted"/>
<evidence type="ECO:0000313" key="2">
    <source>
        <dbReference type="Proteomes" id="UP000018572"/>
    </source>
</evidence>
<gene>
    <name evidence="1" type="ORF">HISP_08495</name>
</gene>
<name>V5TSB0_HALHI</name>
<organism evidence="1 2">
    <name type="scientific">Haloarcula hispanica N601</name>
    <dbReference type="NCBI Taxonomy" id="1417673"/>
    <lineage>
        <taxon>Archaea</taxon>
        <taxon>Methanobacteriati</taxon>
        <taxon>Methanobacteriota</taxon>
        <taxon>Stenosarchaea group</taxon>
        <taxon>Halobacteria</taxon>
        <taxon>Halobacteriales</taxon>
        <taxon>Haloarculaceae</taxon>
        <taxon>Haloarcula</taxon>
    </lineage>
</organism>
<dbReference type="KEGG" id="hhn:HISP_08495"/>
<dbReference type="AlphaFoldDB" id="V5TSB0"/>
<dbReference type="Proteomes" id="UP000018572">
    <property type="component" value="Chromosome 1"/>
</dbReference>
<dbReference type="EMBL" id="CP006884">
    <property type="protein sequence ID" value="AHB67479.1"/>
    <property type="molecule type" value="Genomic_DNA"/>
</dbReference>
<sequence>MSGELLGAAFEFFEQPFGRLPISMRNTLKSE</sequence>